<evidence type="ECO:0000256" key="2">
    <source>
        <dbReference type="ARBA" id="ARBA00022840"/>
    </source>
</evidence>
<evidence type="ECO:0000256" key="3">
    <source>
        <dbReference type="SAM" id="Phobius"/>
    </source>
</evidence>
<name>A0A540M6L5_MALBA</name>
<evidence type="ECO:0000256" key="1">
    <source>
        <dbReference type="ARBA" id="ARBA00022741"/>
    </source>
</evidence>
<dbReference type="PANTHER" id="PTHR46008">
    <property type="entry name" value="LEAF RUST 10 DISEASE-RESISTANCE LOCUS RECEPTOR-LIKE PROTEIN KINASE-LIKE 1.4"/>
    <property type="match status" value="1"/>
</dbReference>
<evidence type="ECO:0008006" key="7">
    <source>
        <dbReference type="Google" id="ProtNLM"/>
    </source>
</evidence>
<reference evidence="5 6" key="1">
    <citation type="journal article" date="2019" name="G3 (Bethesda)">
        <title>Sequencing of a Wild Apple (Malus baccata) Genome Unravels the Differences Between Cultivated and Wild Apple Species Regarding Disease Resistance and Cold Tolerance.</title>
        <authorList>
            <person name="Chen X."/>
        </authorList>
    </citation>
    <scope>NUCLEOTIDE SEQUENCE [LARGE SCALE GENOMIC DNA]</scope>
    <source>
        <strain evidence="6">cv. Shandingzi</strain>
        <tissue evidence="5">Leaves</tissue>
    </source>
</reference>
<evidence type="ECO:0000313" key="5">
    <source>
        <dbReference type="EMBL" id="TQD94328.1"/>
    </source>
</evidence>
<organism evidence="5 6">
    <name type="scientific">Malus baccata</name>
    <name type="common">Siberian crab apple</name>
    <name type="synonym">Pyrus baccata</name>
    <dbReference type="NCBI Taxonomy" id="106549"/>
    <lineage>
        <taxon>Eukaryota</taxon>
        <taxon>Viridiplantae</taxon>
        <taxon>Streptophyta</taxon>
        <taxon>Embryophyta</taxon>
        <taxon>Tracheophyta</taxon>
        <taxon>Spermatophyta</taxon>
        <taxon>Magnoliopsida</taxon>
        <taxon>eudicotyledons</taxon>
        <taxon>Gunneridae</taxon>
        <taxon>Pentapetalae</taxon>
        <taxon>rosids</taxon>
        <taxon>fabids</taxon>
        <taxon>Rosales</taxon>
        <taxon>Rosaceae</taxon>
        <taxon>Amygdaloideae</taxon>
        <taxon>Maleae</taxon>
        <taxon>Malus</taxon>
    </lineage>
</organism>
<dbReference type="EMBL" id="VIEB01000347">
    <property type="protein sequence ID" value="TQD94328.1"/>
    <property type="molecule type" value="Genomic_DNA"/>
</dbReference>
<feature type="chain" id="PRO_5021742219" description="Wall-associated receptor kinase galacturonan-binding domain-containing protein" evidence="4">
    <location>
        <begin position="22"/>
        <end position="290"/>
    </location>
</feature>
<feature type="transmembrane region" description="Helical" evidence="3">
    <location>
        <begin position="248"/>
        <end position="270"/>
    </location>
</feature>
<keyword evidence="2" id="KW-0067">ATP-binding</keyword>
<keyword evidence="3" id="KW-0472">Membrane</keyword>
<evidence type="ECO:0000313" key="6">
    <source>
        <dbReference type="Proteomes" id="UP000315295"/>
    </source>
</evidence>
<keyword evidence="6" id="KW-1185">Reference proteome</keyword>
<protein>
    <recommendedName>
        <fullName evidence="7">Wall-associated receptor kinase galacturonan-binding domain-containing protein</fullName>
    </recommendedName>
</protein>
<dbReference type="AlphaFoldDB" id="A0A540M6L5"/>
<gene>
    <name evidence="5" type="ORF">C1H46_020142</name>
</gene>
<keyword evidence="4" id="KW-0732">Signal</keyword>
<dbReference type="Proteomes" id="UP000315295">
    <property type="component" value="Unassembled WGS sequence"/>
</dbReference>
<feature type="signal peptide" evidence="4">
    <location>
        <begin position="1"/>
        <end position="21"/>
    </location>
</feature>
<proteinExistence type="predicted"/>
<evidence type="ECO:0000256" key="4">
    <source>
        <dbReference type="SAM" id="SignalP"/>
    </source>
</evidence>
<keyword evidence="3" id="KW-0812">Transmembrane</keyword>
<dbReference type="GO" id="GO:0005524">
    <property type="term" value="F:ATP binding"/>
    <property type="evidence" value="ECO:0007669"/>
    <property type="project" value="UniProtKB-KW"/>
</dbReference>
<dbReference type="GO" id="GO:0016301">
    <property type="term" value="F:kinase activity"/>
    <property type="evidence" value="ECO:0007669"/>
    <property type="project" value="TreeGrafter"/>
</dbReference>
<dbReference type="STRING" id="106549.A0A540M6L5"/>
<accession>A0A540M6L5</accession>
<sequence length="290" mass="32035">MAPVALFILSVLSHLMVLHSAEYSAEEPAKHCPGHFCNDIVGDISFPFRSPGDPLGCGLFTVDCSEPDGPKIQLKEGGYWYEFQGPLSNSIFIKDRNLADRLEKDRCDGSVFDDLSLPSAFPIPEVALFTHNHTLFICGATLDKNSYPQLNDSCRNDTIQVPITYYMASSNSSLPSPPPPECNTIQVPVLPAQPITFSSLTAEFSLQVLNLECNICHVREGECLVEEGKFKCTTREIVHVAGDKQLKLMLGLVGAASVIIVLVVVCCFFWKKRIQKHQIVEAFLKNYGPL</sequence>
<keyword evidence="1" id="KW-0547">Nucleotide-binding</keyword>
<comment type="caution">
    <text evidence="5">The sequence shown here is derived from an EMBL/GenBank/DDBJ whole genome shotgun (WGS) entry which is preliminary data.</text>
</comment>
<keyword evidence="3" id="KW-1133">Transmembrane helix</keyword>
<dbReference type="PANTHER" id="PTHR46008:SF2">
    <property type="entry name" value="LEAF RUST 10 DISEASE-RESISTANCE LOCUS RECEPTOR-LIKE PROTEIN KINASE-LIKE 1.4"/>
    <property type="match status" value="1"/>
</dbReference>